<dbReference type="PANTHER" id="PTHR33710">
    <property type="entry name" value="BNAC02G09200D PROTEIN"/>
    <property type="match status" value="1"/>
</dbReference>
<dbReference type="EMBL" id="JACGWN010000012">
    <property type="protein sequence ID" value="KAL0415785.1"/>
    <property type="molecule type" value="Genomic_DNA"/>
</dbReference>
<dbReference type="PANTHER" id="PTHR33710:SF62">
    <property type="entry name" value="DUF4283 DOMAIN PROTEIN"/>
    <property type="match status" value="1"/>
</dbReference>
<proteinExistence type="predicted"/>
<dbReference type="InterPro" id="IPR036691">
    <property type="entry name" value="Endo/exonu/phosph_ase_sf"/>
</dbReference>
<evidence type="ECO:0008006" key="2">
    <source>
        <dbReference type="Google" id="ProtNLM"/>
    </source>
</evidence>
<gene>
    <name evidence="1" type="ORF">Slati_3410400</name>
</gene>
<evidence type="ECO:0000313" key="1">
    <source>
        <dbReference type="EMBL" id="KAL0415785.1"/>
    </source>
</evidence>
<protein>
    <recommendedName>
        <fullName evidence="2">Exo_endo_phos domain-containing protein</fullName>
    </recommendedName>
</protein>
<reference evidence="1" key="1">
    <citation type="submission" date="2020-06" db="EMBL/GenBank/DDBJ databases">
        <authorList>
            <person name="Li T."/>
            <person name="Hu X."/>
            <person name="Zhang T."/>
            <person name="Song X."/>
            <person name="Zhang H."/>
            <person name="Dai N."/>
            <person name="Sheng W."/>
            <person name="Hou X."/>
            <person name="Wei L."/>
        </authorList>
    </citation>
    <scope>NUCLEOTIDE SEQUENCE</scope>
    <source>
        <strain evidence="1">KEN1</strain>
        <tissue evidence="1">Leaf</tissue>
    </source>
</reference>
<accession>A0AAW2UHU5</accession>
<sequence length="165" mass="19475">TAKWKESWALLDKLSRLSRRPWLVAGDFNEILYQKEKIGSHHRPLWRLNNFRKCLETCNLANLGYEGSQFTWCNHREEPHTIRARLDRACASVEWLVFPETRVRHIPSLQSDHSAILVETVHDQQLVQKKKRFRFEAMWLRSPDCEEVVRKHWGGPSQGSAIQAF</sequence>
<dbReference type="Gene3D" id="3.60.10.10">
    <property type="entry name" value="Endonuclease/exonuclease/phosphatase"/>
    <property type="match status" value="1"/>
</dbReference>
<reference evidence="1" key="2">
    <citation type="journal article" date="2024" name="Plant">
        <title>Genomic evolution and insights into agronomic trait innovations of Sesamum species.</title>
        <authorList>
            <person name="Miao H."/>
            <person name="Wang L."/>
            <person name="Qu L."/>
            <person name="Liu H."/>
            <person name="Sun Y."/>
            <person name="Le M."/>
            <person name="Wang Q."/>
            <person name="Wei S."/>
            <person name="Zheng Y."/>
            <person name="Lin W."/>
            <person name="Duan Y."/>
            <person name="Cao H."/>
            <person name="Xiong S."/>
            <person name="Wang X."/>
            <person name="Wei L."/>
            <person name="Li C."/>
            <person name="Ma Q."/>
            <person name="Ju M."/>
            <person name="Zhao R."/>
            <person name="Li G."/>
            <person name="Mu C."/>
            <person name="Tian Q."/>
            <person name="Mei H."/>
            <person name="Zhang T."/>
            <person name="Gao T."/>
            <person name="Zhang H."/>
        </authorList>
    </citation>
    <scope>NUCLEOTIDE SEQUENCE</scope>
    <source>
        <strain evidence="1">KEN1</strain>
    </source>
</reference>
<dbReference type="AlphaFoldDB" id="A0AAW2UHU5"/>
<dbReference type="SUPFAM" id="SSF56219">
    <property type="entry name" value="DNase I-like"/>
    <property type="match status" value="1"/>
</dbReference>
<feature type="non-terminal residue" evidence="1">
    <location>
        <position position="1"/>
    </location>
</feature>
<organism evidence="1">
    <name type="scientific">Sesamum latifolium</name>
    <dbReference type="NCBI Taxonomy" id="2727402"/>
    <lineage>
        <taxon>Eukaryota</taxon>
        <taxon>Viridiplantae</taxon>
        <taxon>Streptophyta</taxon>
        <taxon>Embryophyta</taxon>
        <taxon>Tracheophyta</taxon>
        <taxon>Spermatophyta</taxon>
        <taxon>Magnoliopsida</taxon>
        <taxon>eudicotyledons</taxon>
        <taxon>Gunneridae</taxon>
        <taxon>Pentapetalae</taxon>
        <taxon>asterids</taxon>
        <taxon>lamiids</taxon>
        <taxon>Lamiales</taxon>
        <taxon>Pedaliaceae</taxon>
        <taxon>Sesamum</taxon>
    </lineage>
</organism>
<name>A0AAW2UHU5_9LAMI</name>
<comment type="caution">
    <text evidence="1">The sequence shown here is derived from an EMBL/GenBank/DDBJ whole genome shotgun (WGS) entry which is preliminary data.</text>
</comment>